<accession>A0ABT0E5K7</accession>
<feature type="domain" description="SbsA Ig-like" evidence="3">
    <location>
        <begin position="156"/>
        <end position="245"/>
    </location>
</feature>
<evidence type="ECO:0000313" key="4">
    <source>
        <dbReference type="EMBL" id="MCK0537075.1"/>
    </source>
</evidence>
<dbReference type="PROSITE" id="PS51257">
    <property type="entry name" value="PROKAR_LIPOPROTEIN"/>
    <property type="match status" value="1"/>
</dbReference>
<feature type="signal peptide" evidence="2">
    <location>
        <begin position="1"/>
        <end position="20"/>
    </location>
</feature>
<gene>
    <name evidence="4" type="ORF">MU846_05070</name>
</gene>
<comment type="caution">
    <text evidence="4">The sequence shown here is derived from an EMBL/GenBank/DDBJ whole genome shotgun (WGS) entry which is preliminary data.</text>
</comment>
<protein>
    <submittedName>
        <fullName evidence="4">Ig-like domain-containing protein</fullName>
    </submittedName>
</protein>
<reference evidence="4" key="1">
    <citation type="submission" date="2022-04" db="EMBL/GenBank/DDBJ databases">
        <title>Alcanivorax sp. CY1518 draft genome sequence.</title>
        <authorList>
            <person name="Zhao G."/>
            <person name="An M."/>
        </authorList>
    </citation>
    <scope>NUCLEOTIDE SEQUENCE</scope>
    <source>
        <strain evidence="4">CY1518</strain>
    </source>
</reference>
<dbReference type="Gene3D" id="2.60.40.1220">
    <property type="match status" value="1"/>
</dbReference>
<sequence>MKILSTGWVMLLAAVVLTSACGGGSSQRTSTANREHARLEYSYPYDTQQEVSVRAPVALRFSHPLTDTAPEAAVQWQSDDGEPVLFSSEQVDGGRGLLLTPQAPLQPGTGYRLTMDTVATTQGPARVPQDGIRFRTRAAIAGGREATGTGDTFELKRMIPDGDTLPVMDFSSFRLQFSQPLARDSIRYGDTVSVVDEQGALVPMIVLVKGPYLTLDPGDDLTPGERYTFSLGSQVRSIWGEPLASAEFSHVAQDSAPREIMVQRAADSGQGSIVSPLTGAPINAVPINALLLGERSSSQQQGDIHAELAFVPDYPDVTPLRVPRGSLLRGSSVAVEIAGEVPAGFETGEISVRFVSDAAGFLLPNPYTQAEDSPRHVHLLMDVAMTAENTTANGALSQDLLHVELAGTAIVEDGVLVINAIGIVEPEVLGLEQAWGVLSFRLEAYADQEQAPAPETDSEPPVLQSWSPGENVLQASVGDPVILNFSEALDPDSLADAIEVHADGVPVDDLDWYLDGASVVLRPDGGLAYGTAYEIHISDGITDLAGNPLAPETLSFTTATYVGSGDRAPFAITAYPGFPCAVAPGSQDLAGNIQGSCLSKDGTGGDVLPVTALPANRAIRVRFSQAMAADSIVLGESCNTGTFRVERVNATGECEAVVAGDLQRSARELRFEPASPWQPGVLYRYVLASDSAPQCGQNAICATFGAPLQTAMLRENAELAGGPPMAIHFRGAPPTEQVLQPLSNLPAADVNANFRLEAGEQGAVESPPGSGVYPTPANATQILENGGGGLVGKVNVGCGFSGIEQSLRSCPGEKFIYLTGGLDVDIVGWDEQEGAVKVAVYPTLLMASSLSVHATILLVPQEIPTGPQVMRLRYEADDNGQRTQPITGWIRDSGAGPVFEATLDLFLDAPYLHPPLSLPHNLHNYALDGVQVSGPISFLSDGRMQIEQVSLGALPINVSIASGAAAVRLLIPEGGINLTYISAPVKQ</sequence>
<keyword evidence="5" id="KW-1185">Reference proteome</keyword>
<dbReference type="InterPro" id="IPR032812">
    <property type="entry name" value="SbsA_Ig"/>
</dbReference>
<evidence type="ECO:0000256" key="2">
    <source>
        <dbReference type="SAM" id="SignalP"/>
    </source>
</evidence>
<proteinExistence type="predicted"/>
<dbReference type="Proteomes" id="UP001165524">
    <property type="component" value="Unassembled WGS sequence"/>
</dbReference>
<dbReference type="InterPro" id="IPR014755">
    <property type="entry name" value="Cu-Rt/internalin_Ig-like"/>
</dbReference>
<name>A0ABT0E5K7_9GAMM</name>
<evidence type="ECO:0000256" key="1">
    <source>
        <dbReference type="ARBA" id="ARBA00022729"/>
    </source>
</evidence>
<feature type="domain" description="SbsA Ig-like" evidence="3">
    <location>
        <begin position="457"/>
        <end position="558"/>
    </location>
</feature>
<organism evidence="4 5">
    <name type="scientific">Alcanivorax quisquiliarum</name>
    <dbReference type="NCBI Taxonomy" id="2933565"/>
    <lineage>
        <taxon>Bacteria</taxon>
        <taxon>Pseudomonadati</taxon>
        <taxon>Pseudomonadota</taxon>
        <taxon>Gammaproteobacteria</taxon>
        <taxon>Oceanospirillales</taxon>
        <taxon>Alcanivoracaceae</taxon>
        <taxon>Alcanivorax</taxon>
    </lineage>
</organism>
<feature type="domain" description="SbsA Ig-like" evidence="3">
    <location>
        <begin position="39"/>
        <end position="117"/>
    </location>
</feature>
<evidence type="ECO:0000259" key="3">
    <source>
        <dbReference type="Pfam" id="PF13205"/>
    </source>
</evidence>
<dbReference type="RefSeq" id="WP_246949398.1">
    <property type="nucleotide sequence ID" value="NZ_JALKII010000002.1"/>
</dbReference>
<dbReference type="Pfam" id="PF13205">
    <property type="entry name" value="Big_5"/>
    <property type="match status" value="3"/>
</dbReference>
<keyword evidence="1 2" id="KW-0732">Signal</keyword>
<evidence type="ECO:0000313" key="5">
    <source>
        <dbReference type="Proteomes" id="UP001165524"/>
    </source>
</evidence>
<dbReference type="EMBL" id="JALKII010000002">
    <property type="protein sequence ID" value="MCK0537075.1"/>
    <property type="molecule type" value="Genomic_DNA"/>
</dbReference>
<feature type="chain" id="PRO_5045248064" evidence="2">
    <location>
        <begin position="21"/>
        <end position="987"/>
    </location>
</feature>